<evidence type="ECO:0000256" key="4">
    <source>
        <dbReference type="ARBA" id="ARBA00022561"/>
    </source>
</evidence>
<feature type="region of interest" description="Disordered" evidence="10">
    <location>
        <begin position="42"/>
        <end position="70"/>
    </location>
</feature>
<feature type="compositionally biased region" description="Basic and acidic residues" evidence="10">
    <location>
        <begin position="42"/>
        <end position="55"/>
    </location>
</feature>
<keyword evidence="5" id="KW-0946">Virion</keyword>
<reference evidence="11" key="1">
    <citation type="submission" date="2019-07" db="EMBL/GenBank/DDBJ databases">
        <authorList>
            <person name="Chiappello M."/>
            <person name="Rodriguez-Romero J."/>
            <person name="Nerva L."/>
            <person name="Forgia M."/>
            <person name="Chitarra W."/>
            <person name="Ayllon M.A."/>
            <person name="Turina M."/>
        </authorList>
    </citation>
    <scope>NUCLEOTIDE SEQUENCE</scope>
    <source>
        <strain evidence="11">DMG 82</strain>
    </source>
</reference>
<keyword evidence="4" id="KW-0167">Capsid protein</keyword>
<dbReference type="GO" id="GO:0003723">
    <property type="term" value="F:RNA binding"/>
    <property type="evidence" value="ECO:0007669"/>
    <property type="project" value="UniProtKB-KW"/>
</dbReference>
<evidence type="ECO:0000256" key="5">
    <source>
        <dbReference type="ARBA" id="ARBA00022844"/>
    </source>
</evidence>
<keyword evidence="6" id="KW-0694">RNA-binding</keyword>
<reference evidence="11" key="2">
    <citation type="journal article" date="2020" name="Ann. Appl. Biol.">
        <title>Putative new plant viruses associated with Plasmopara viticola-infected grapevine samples.</title>
        <authorList>
            <person name="Chiapello M."/>
            <person name="Rodriguez-Romero J."/>
            <person name="Nerva L."/>
            <person name="Forgia M."/>
            <person name="Chitarra W."/>
            <person name="Ayllon M.A."/>
            <person name="Turina M."/>
        </authorList>
    </citation>
    <scope>NUCLEOTIDE SEQUENCE</scope>
    <source>
        <strain evidence="11">DMG 82</strain>
    </source>
</reference>
<evidence type="ECO:0000256" key="3">
    <source>
        <dbReference type="ARBA" id="ARBA00014389"/>
    </source>
</evidence>
<dbReference type="Proteomes" id="UP000682545">
    <property type="component" value="Genome"/>
</dbReference>
<evidence type="ECO:0000256" key="2">
    <source>
        <dbReference type="ARBA" id="ARBA00004328"/>
    </source>
</evidence>
<dbReference type="GeneID" id="80550661"/>
<evidence type="ECO:0000256" key="7">
    <source>
        <dbReference type="ARBA" id="ARBA00023086"/>
    </source>
</evidence>
<evidence type="ECO:0000256" key="8">
    <source>
        <dbReference type="ARBA" id="ARBA00023200"/>
    </source>
</evidence>
<keyword evidence="12" id="KW-1185">Reference proteome</keyword>
<dbReference type="Pfam" id="PF05733">
    <property type="entry name" value="Tenui_N"/>
    <property type="match status" value="1"/>
</dbReference>
<evidence type="ECO:0000256" key="6">
    <source>
        <dbReference type="ARBA" id="ARBA00022884"/>
    </source>
</evidence>
<dbReference type="EMBL" id="MN520753">
    <property type="protein sequence ID" value="QIJ25706.1"/>
    <property type="molecule type" value="Genomic_RNA"/>
</dbReference>
<keyword evidence="7" id="KW-0543">Viral nucleoprotein</keyword>
<evidence type="ECO:0000256" key="1">
    <source>
        <dbReference type="ARBA" id="ARBA00004192"/>
    </source>
</evidence>
<dbReference type="KEGG" id="vg:80550661"/>
<dbReference type="GO" id="GO:0019013">
    <property type="term" value="C:viral nucleocapsid"/>
    <property type="evidence" value="ECO:0007669"/>
    <property type="project" value="UniProtKB-KW"/>
</dbReference>
<evidence type="ECO:0000256" key="10">
    <source>
        <dbReference type="SAM" id="MobiDB-lite"/>
    </source>
</evidence>
<evidence type="ECO:0000256" key="9">
    <source>
        <dbReference type="ARBA" id="ARBA00033344"/>
    </source>
</evidence>
<accession>A0A6G7M510</accession>
<keyword evidence="8" id="KW-1035">Host cytoplasm</keyword>
<dbReference type="RefSeq" id="YP_010840126.1">
    <property type="nucleotide sequence ID" value="NC_078432.1"/>
</dbReference>
<name>A0A6G7M510_9VIRU</name>
<comment type="subcellular location">
    <subcellularLocation>
        <location evidence="1">Host cytoplasm</location>
    </subcellularLocation>
    <subcellularLocation>
        <location evidence="2">Virion</location>
    </subcellularLocation>
</comment>
<protein>
    <recommendedName>
        <fullName evidence="3">Nucleoprotein</fullName>
    </recommendedName>
    <alternativeName>
        <fullName evidence="9">Nucleocapsid protein</fullName>
    </alternativeName>
</protein>
<sequence length="344" mass="38505">MSSVNSYFDQISADPSKEKEIMSNATMELTGADLATLKKRIEGKKAKDKNKKQQEQADTEGSYSMVEGGETTKEEVVDISQAAIEAFWKELEKLDPVSLVSEDVLNAFKYVGFDPEIVLKELMIRGRKLNRNPKEIMQDMVNMVTIAIIKGSITEKNLNKTSDKGKVIYKKLKEDYNLHDGGTKGKDSTYVTVARVAAAVPGMVMQILIKKPEYSKIFVGPFGSKNLPPYLRHQAAAACIPETAPEKLKEYLLGLITAYTADQSKTLSKSKDTPETMYDEQLNFVITTHGSKHPSEEQRKKIFGMFSLNSDFEKLNLVATRVKKIKADFPILTESELNDELSKL</sequence>
<dbReference type="InterPro" id="IPR009522">
    <property type="entry name" value="Capsid_Phlebovir/Tenuivir"/>
</dbReference>
<evidence type="ECO:0000313" key="11">
    <source>
        <dbReference type="EMBL" id="QIJ25706.1"/>
    </source>
</evidence>
<proteinExistence type="predicted"/>
<evidence type="ECO:0000313" key="12">
    <source>
        <dbReference type="Proteomes" id="UP000682545"/>
    </source>
</evidence>
<organism evidence="11 12">
    <name type="scientific">Grapevine associated cogu-like virus 1</name>
    <dbReference type="NCBI Taxonomy" id="2716183"/>
    <lineage>
        <taxon>Viruses</taxon>
        <taxon>Riboviria</taxon>
        <taxon>Orthornavirae</taxon>
        <taxon>Negarnaviricota</taxon>
        <taxon>Polyploviricotina</taxon>
        <taxon>Bunyaviricetes</taxon>
        <taxon>Hareavirales</taxon>
        <taxon>Phenuiviridae</taxon>
        <taxon>Bocivirus</taxon>
        <taxon>Bocivirus viticulum</taxon>
        <taxon>Coguvirus viticulum</taxon>
    </lineage>
</organism>
<dbReference type="GO" id="GO:0030430">
    <property type="term" value="C:host cell cytoplasm"/>
    <property type="evidence" value="ECO:0007669"/>
    <property type="project" value="UniProtKB-SubCell"/>
</dbReference>